<evidence type="ECO:0000256" key="4">
    <source>
        <dbReference type="ARBA" id="ARBA00022735"/>
    </source>
</evidence>
<dbReference type="Proteomes" id="UP001139207">
    <property type="component" value="Unassembled WGS sequence"/>
</dbReference>
<name>A0A9X2B2B8_9CORY</name>
<protein>
    <submittedName>
        <fullName evidence="6">Beta-class phenol-soluble modulin</fullName>
    </submittedName>
</protein>
<comment type="caution">
    <text evidence="6">The sequence shown here is derived from an EMBL/GenBank/DDBJ whole genome shotgun (WGS) entry which is preliminary data.</text>
</comment>
<keyword evidence="4" id="KW-0204">Cytolysis</keyword>
<evidence type="ECO:0000256" key="3">
    <source>
        <dbReference type="ARBA" id="ARBA00022525"/>
    </source>
</evidence>
<proteinExistence type="inferred from homology"/>
<evidence type="ECO:0000313" key="7">
    <source>
        <dbReference type="Proteomes" id="UP001139207"/>
    </source>
</evidence>
<evidence type="ECO:0000256" key="2">
    <source>
        <dbReference type="ARBA" id="ARBA00006367"/>
    </source>
</evidence>
<reference evidence="6" key="1">
    <citation type="submission" date="2022-04" db="EMBL/GenBank/DDBJ databases">
        <title>Corynebacterium kalidii LD5P10.</title>
        <authorList>
            <person name="Sun J.Q."/>
        </authorList>
    </citation>
    <scope>NUCLEOTIDE SEQUENCE</scope>
    <source>
        <strain evidence="6">LD5P10</strain>
    </source>
</reference>
<evidence type="ECO:0000313" key="6">
    <source>
        <dbReference type="EMBL" id="MCJ7858959.1"/>
    </source>
</evidence>
<dbReference type="RefSeq" id="WP_244804695.1">
    <property type="nucleotide sequence ID" value="NZ_JALIEA010000016.1"/>
</dbReference>
<keyword evidence="4" id="KW-0354">Hemolysis</keyword>
<sequence length="61" mass="5815">MIDSLAALAESITGIVTTAISGDWIGLGTSIVSTVFDSIGVGSAAVGSAADLGSSAIELSS</sequence>
<gene>
    <name evidence="6" type="ORF">MUN33_09580</name>
</gene>
<dbReference type="AlphaFoldDB" id="A0A9X2B2B8"/>
<dbReference type="EMBL" id="JALIEA010000016">
    <property type="protein sequence ID" value="MCJ7858959.1"/>
    <property type="molecule type" value="Genomic_DNA"/>
</dbReference>
<comment type="subcellular location">
    <subcellularLocation>
        <location evidence="1">Secreted</location>
    </subcellularLocation>
</comment>
<keyword evidence="7" id="KW-1185">Reference proteome</keyword>
<dbReference type="Pfam" id="PF05480">
    <property type="entry name" value="PSMbeta"/>
    <property type="match status" value="1"/>
</dbReference>
<organism evidence="6 7">
    <name type="scientific">Corynebacterium kalidii</name>
    <dbReference type="NCBI Taxonomy" id="2931982"/>
    <lineage>
        <taxon>Bacteria</taxon>
        <taxon>Bacillati</taxon>
        <taxon>Actinomycetota</taxon>
        <taxon>Actinomycetes</taxon>
        <taxon>Mycobacteriales</taxon>
        <taxon>Corynebacteriaceae</taxon>
        <taxon>Corynebacterium</taxon>
    </lineage>
</organism>
<accession>A0A9X2B2B8</accession>
<keyword evidence="5" id="KW-0843">Virulence</keyword>
<dbReference type="GO" id="GO:0031640">
    <property type="term" value="P:killing of cells of another organism"/>
    <property type="evidence" value="ECO:0007669"/>
    <property type="project" value="UniProtKB-KW"/>
</dbReference>
<dbReference type="InterPro" id="IPR008846">
    <property type="entry name" value="PSMbeta"/>
</dbReference>
<dbReference type="GO" id="GO:0005576">
    <property type="term" value="C:extracellular region"/>
    <property type="evidence" value="ECO:0007669"/>
    <property type="project" value="UniProtKB-SubCell"/>
</dbReference>
<evidence type="ECO:0000256" key="5">
    <source>
        <dbReference type="ARBA" id="ARBA00023026"/>
    </source>
</evidence>
<evidence type="ECO:0000256" key="1">
    <source>
        <dbReference type="ARBA" id="ARBA00004613"/>
    </source>
</evidence>
<keyword evidence="3" id="KW-0964">Secreted</keyword>
<comment type="similarity">
    <text evidence="2">Belongs to the staphylococcal hemolytic protein family.</text>
</comment>